<keyword evidence="1" id="KW-0677">Repeat</keyword>
<evidence type="ECO:0000313" key="4">
    <source>
        <dbReference type="EMBL" id="EDY17449.1"/>
    </source>
</evidence>
<sequence length="694" mass="77074">MSSSSASPTRESFLDRLARPWVAFFLYVAAGFAVYAPALNGTLVWDDYYLVRENPFFRSPVFSLEVFRHYLFFESFSTYYRPVQNWSYMLDYWIWRGSPFGYHCTNILIHSLSGFLLYLLLRRLLPGLMPKTADGQRPRCDAAALLLALIWVVHPIHNAAVAYISGRADSLAALFSLSAWLLLLKAMEPGEPVWKKATLALLSAVSLLIGLCSKEIALVWLLLLLVHLFAFDRERSWKTKWTVLGAAVAVFACYAILHSLPGYRAPMEDGPPAPWAERVLLMFRALGDYTGLIFFPVKLYMERSISNPAIYRSVASWRDHSHYEYLSIIGLLALLSALAGCLKAGPGRRWRIFGAVWFALAFLPISNLFPLNAEVAEHWIYLASIGFLIFLAGVVIELPPRAHRLAGWVAVVAIVALGVRTTIRAGDWVDAETFCARTIADGGATPRILSALAGIYGQRGELQKQEQILRKMIVQFPEYAPARLNLGICLSRQGKKAEAEALLGATHQQADQVARQYPRTWTAALQLAQLRTDAGHPDEALGILREARGRFPDTWELIKGEAEMLRETSGPATALPLVEDFAAKHWWHYDSHVTLGALRFAAGQPDAAIRALTAASRLDIYDGRALAGVAEIENTVGHSDEALEVQLQAMDRDPDQPKHYAELAAILEKLGRKAEAAAALHKAQLLAAEARRGS</sequence>
<gene>
    <name evidence="4" type="ORF">CfE428DRAFT_4966</name>
</gene>
<feature type="transmembrane region" description="Helical" evidence="3">
    <location>
        <begin position="405"/>
        <end position="423"/>
    </location>
</feature>
<keyword evidence="3" id="KW-0812">Transmembrane</keyword>
<feature type="transmembrane region" description="Helical" evidence="3">
    <location>
        <begin position="199"/>
        <end position="229"/>
    </location>
</feature>
<dbReference type="InParanoid" id="B4D7S6"/>
<feature type="transmembrane region" description="Helical" evidence="3">
    <location>
        <begin position="321"/>
        <end position="340"/>
    </location>
</feature>
<evidence type="ECO:0000313" key="5">
    <source>
        <dbReference type="Proteomes" id="UP000005824"/>
    </source>
</evidence>
<name>B4D7S6_9BACT</name>
<evidence type="ECO:0000256" key="3">
    <source>
        <dbReference type="SAM" id="Phobius"/>
    </source>
</evidence>
<dbReference type="InterPro" id="IPR052346">
    <property type="entry name" value="O-mannosyl-transferase_TMTC"/>
</dbReference>
<dbReference type="PANTHER" id="PTHR44227">
    <property type="match status" value="1"/>
</dbReference>
<feature type="transmembrane region" description="Helical" evidence="3">
    <location>
        <begin position="379"/>
        <end position="398"/>
    </location>
</feature>
<feature type="transmembrane region" description="Helical" evidence="3">
    <location>
        <begin position="100"/>
        <end position="121"/>
    </location>
</feature>
<dbReference type="eggNOG" id="COG0457">
    <property type="taxonomic scope" value="Bacteria"/>
</dbReference>
<evidence type="ECO:0000256" key="2">
    <source>
        <dbReference type="ARBA" id="ARBA00022803"/>
    </source>
</evidence>
<proteinExistence type="predicted"/>
<feature type="transmembrane region" description="Helical" evidence="3">
    <location>
        <begin position="21"/>
        <end position="39"/>
    </location>
</feature>
<dbReference type="AlphaFoldDB" id="B4D7S6"/>
<dbReference type="RefSeq" id="WP_006982287.1">
    <property type="nucleotide sequence ID" value="NZ_ABVL01000019.1"/>
</dbReference>
<dbReference type="Gene3D" id="1.25.40.10">
    <property type="entry name" value="Tetratricopeptide repeat domain"/>
    <property type="match status" value="1"/>
</dbReference>
<dbReference type="Proteomes" id="UP000005824">
    <property type="component" value="Unassembled WGS sequence"/>
</dbReference>
<feature type="transmembrane region" description="Helical" evidence="3">
    <location>
        <begin position="241"/>
        <end position="260"/>
    </location>
</feature>
<keyword evidence="2" id="KW-0802">TPR repeat</keyword>
<feature type="transmembrane region" description="Helical" evidence="3">
    <location>
        <begin position="352"/>
        <end position="373"/>
    </location>
</feature>
<comment type="caution">
    <text evidence="4">The sequence shown here is derived from an EMBL/GenBank/DDBJ whole genome shotgun (WGS) entry which is preliminary data.</text>
</comment>
<dbReference type="STRING" id="497964.CfE428DRAFT_4966"/>
<keyword evidence="3" id="KW-0472">Membrane</keyword>
<dbReference type="SUPFAM" id="SSF48452">
    <property type="entry name" value="TPR-like"/>
    <property type="match status" value="1"/>
</dbReference>
<dbReference type="EMBL" id="ABVL01000019">
    <property type="protein sequence ID" value="EDY17449.1"/>
    <property type="molecule type" value="Genomic_DNA"/>
</dbReference>
<keyword evidence="3" id="KW-1133">Transmembrane helix</keyword>
<reference evidence="4 5" key="1">
    <citation type="journal article" date="2011" name="J. Bacteriol.">
        <title>Genome sequence of Chthoniobacter flavus Ellin428, an aerobic heterotrophic soil bacterium.</title>
        <authorList>
            <person name="Kant R."/>
            <person name="van Passel M.W."/>
            <person name="Palva A."/>
            <person name="Lucas S."/>
            <person name="Lapidus A."/>
            <person name="Glavina Del Rio T."/>
            <person name="Dalin E."/>
            <person name="Tice H."/>
            <person name="Bruce D."/>
            <person name="Goodwin L."/>
            <person name="Pitluck S."/>
            <person name="Larimer F.W."/>
            <person name="Land M.L."/>
            <person name="Hauser L."/>
            <person name="Sangwan P."/>
            <person name="de Vos W.M."/>
            <person name="Janssen P.H."/>
            <person name="Smidt H."/>
        </authorList>
    </citation>
    <scope>NUCLEOTIDE SEQUENCE [LARGE SCALE GENOMIC DNA]</scope>
    <source>
        <strain evidence="4 5">Ellin428</strain>
    </source>
</reference>
<dbReference type="SMART" id="SM00028">
    <property type="entry name" value="TPR"/>
    <property type="match status" value="5"/>
</dbReference>
<keyword evidence="5" id="KW-1185">Reference proteome</keyword>
<accession>B4D7S6</accession>
<evidence type="ECO:0000256" key="1">
    <source>
        <dbReference type="ARBA" id="ARBA00022737"/>
    </source>
</evidence>
<dbReference type="PANTHER" id="PTHR44227:SF3">
    <property type="entry name" value="PROTEIN O-MANNOSYL-TRANSFERASE TMTC4"/>
    <property type="match status" value="1"/>
</dbReference>
<dbReference type="InterPro" id="IPR011990">
    <property type="entry name" value="TPR-like_helical_dom_sf"/>
</dbReference>
<organism evidence="4 5">
    <name type="scientific">Chthoniobacter flavus Ellin428</name>
    <dbReference type="NCBI Taxonomy" id="497964"/>
    <lineage>
        <taxon>Bacteria</taxon>
        <taxon>Pseudomonadati</taxon>
        <taxon>Verrucomicrobiota</taxon>
        <taxon>Spartobacteria</taxon>
        <taxon>Chthoniobacterales</taxon>
        <taxon>Chthoniobacteraceae</taxon>
        <taxon>Chthoniobacter</taxon>
    </lineage>
</organism>
<dbReference type="InterPro" id="IPR019734">
    <property type="entry name" value="TPR_rpt"/>
</dbReference>
<protein>
    <submittedName>
        <fullName evidence="4">Tetratricopeptide TPR_4 protein</fullName>
    </submittedName>
</protein>
<feature type="transmembrane region" description="Helical" evidence="3">
    <location>
        <begin position="142"/>
        <end position="164"/>
    </location>
</feature>